<dbReference type="InterPro" id="IPR037171">
    <property type="entry name" value="NagB/RpiA_transferase-like"/>
</dbReference>
<evidence type="ECO:0000256" key="1">
    <source>
        <dbReference type="ARBA" id="ARBA00022491"/>
    </source>
</evidence>
<dbReference type="Gene3D" id="1.10.10.10">
    <property type="entry name" value="Winged helix-like DNA-binding domain superfamily/Winged helix DNA-binding domain"/>
    <property type="match status" value="1"/>
</dbReference>
<protein>
    <submittedName>
        <fullName evidence="5">DeoR family glycerol-3-phosphate regulon repressor</fullName>
    </submittedName>
</protein>
<feature type="domain" description="HTH deoR-type" evidence="4">
    <location>
        <begin position="18"/>
        <end position="73"/>
    </location>
</feature>
<dbReference type="PANTHER" id="PTHR30363:SF4">
    <property type="entry name" value="GLYCEROL-3-PHOSPHATE REGULON REPRESSOR"/>
    <property type="match status" value="1"/>
</dbReference>
<evidence type="ECO:0000256" key="2">
    <source>
        <dbReference type="ARBA" id="ARBA00023015"/>
    </source>
</evidence>
<proteinExistence type="predicted"/>
<dbReference type="InterPro" id="IPR014036">
    <property type="entry name" value="DeoR-like_C"/>
</dbReference>
<name>A0ABV2HLM4_9HYPH</name>
<dbReference type="InterPro" id="IPR050313">
    <property type="entry name" value="Carb_Metab_HTH_regulators"/>
</dbReference>
<evidence type="ECO:0000313" key="6">
    <source>
        <dbReference type="Proteomes" id="UP001549036"/>
    </source>
</evidence>
<gene>
    <name evidence="5" type="ORF">ABID26_000712</name>
</gene>
<dbReference type="SUPFAM" id="SSF100950">
    <property type="entry name" value="NagB/RpiA/CoA transferase-like"/>
    <property type="match status" value="1"/>
</dbReference>
<sequence>MTNDERTSGTAEHRRLPAPLRHSHLLEIARKRNFVHVAEVAAELGVSEMTIRRDLIELEREGMLVRTHGGAIPEGDGAAAPFIDREEPAFAARLRERNTEKRQIAAAAATLVDKRVSVALDVGSTTYLLAQALAETANVKFFTSSLRTALLLGEGGREVYVPAGQIRGEEMSICGKSACDEFERFWFDIAFIGVSGITVDGLYDYSPEDSDMKRVYLRRSKRKVLLCDSAKYNHMSLIRIADLDHIDLLISDAPPPSNIAAALAKANVEIEIAPTLPGA</sequence>
<organism evidence="5 6">
    <name type="scientific">Mesorhizobium shonense</name>
    <dbReference type="NCBI Taxonomy" id="1209948"/>
    <lineage>
        <taxon>Bacteria</taxon>
        <taxon>Pseudomonadati</taxon>
        <taxon>Pseudomonadota</taxon>
        <taxon>Alphaproteobacteria</taxon>
        <taxon>Hyphomicrobiales</taxon>
        <taxon>Phyllobacteriaceae</taxon>
        <taxon>Mesorhizobium</taxon>
    </lineage>
</organism>
<keyword evidence="2" id="KW-0805">Transcription regulation</keyword>
<dbReference type="SMART" id="SM00420">
    <property type="entry name" value="HTH_DEOR"/>
    <property type="match status" value="1"/>
</dbReference>
<dbReference type="InterPro" id="IPR036390">
    <property type="entry name" value="WH_DNA-bd_sf"/>
</dbReference>
<dbReference type="RefSeq" id="WP_354413841.1">
    <property type="nucleotide sequence ID" value="NZ_JBEPLM010000001.1"/>
</dbReference>
<dbReference type="SMART" id="SM01134">
    <property type="entry name" value="DeoRC"/>
    <property type="match status" value="1"/>
</dbReference>
<dbReference type="Proteomes" id="UP001549036">
    <property type="component" value="Unassembled WGS sequence"/>
</dbReference>
<comment type="caution">
    <text evidence="5">The sequence shown here is derived from an EMBL/GenBank/DDBJ whole genome shotgun (WGS) entry which is preliminary data.</text>
</comment>
<reference evidence="5 6" key="1">
    <citation type="submission" date="2024-06" db="EMBL/GenBank/DDBJ databases">
        <title>Genomic Encyclopedia of Type Strains, Phase IV (KMG-IV): sequencing the most valuable type-strain genomes for metagenomic binning, comparative biology and taxonomic classification.</title>
        <authorList>
            <person name="Goeker M."/>
        </authorList>
    </citation>
    <scope>NUCLEOTIDE SEQUENCE [LARGE SCALE GENOMIC DNA]</scope>
    <source>
        <strain evidence="5 6">DSM 29846</strain>
    </source>
</reference>
<dbReference type="Gene3D" id="3.40.50.1360">
    <property type="match status" value="1"/>
</dbReference>
<dbReference type="PRINTS" id="PR00037">
    <property type="entry name" value="HTHLACR"/>
</dbReference>
<dbReference type="Pfam" id="PF00455">
    <property type="entry name" value="DeoRC"/>
    <property type="match status" value="1"/>
</dbReference>
<keyword evidence="1" id="KW-0678">Repressor</keyword>
<dbReference type="PANTHER" id="PTHR30363">
    <property type="entry name" value="HTH-TYPE TRANSCRIPTIONAL REGULATOR SRLR-RELATED"/>
    <property type="match status" value="1"/>
</dbReference>
<dbReference type="SUPFAM" id="SSF46785">
    <property type="entry name" value="Winged helix' DNA-binding domain"/>
    <property type="match status" value="1"/>
</dbReference>
<keyword evidence="6" id="KW-1185">Reference proteome</keyword>
<evidence type="ECO:0000256" key="3">
    <source>
        <dbReference type="ARBA" id="ARBA00023163"/>
    </source>
</evidence>
<evidence type="ECO:0000259" key="4">
    <source>
        <dbReference type="PROSITE" id="PS51000"/>
    </source>
</evidence>
<dbReference type="EMBL" id="JBEPLM010000001">
    <property type="protein sequence ID" value="MET3591333.1"/>
    <property type="molecule type" value="Genomic_DNA"/>
</dbReference>
<dbReference type="InterPro" id="IPR036388">
    <property type="entry name" value="WH-like_DNA-bd_sf"/>
</dbReference>
<accession>A0ABV2HLM4</accession>
<evidence type="ECO:0000313" key="5">
    <source>
        <dbReference type="EMBL" id="MET3591333.1"/>
    </source>
</evidence>
<dbReference type="Pfam" id="PF08220">
    <property type="entry name" value="HTH_DeoR"/>
    <property type="match status" value="1"/>
</dbReference>
<dbReference type="PROSITE" id="PS51000">
    <property type="entry name" value="HTH_DEOR_2"/>
    <property type="match status" value="1"/>
</dbReference>
<keyword evidence="3" id="KW-0804">Transcription</keyword>
<dbReference type="InterPro" id="IPR001034">
    <property type="entry name" value="DeoR_HTH"/>
</dbReference>